<evidence type="ECO:0000313" key="9">
    <source>
        <dbReference type="Proteomes" id="UP000184035"/>
    </source>
</evidence>
<dbReference type="InterPro" id="IPR044492">
    <property type="entry name" value="P_typ_ATPase_HD_dom"/>
</dbReference>
<dbReference type="SUPFAM" id="SSF56784">
    <property type="entry name" value="HAD-like"/>
    <property type="match status" value="1"/>
</dbReference>
<dbReference type="AlphaFoldDB" id="A0A1M4VYG6"/>
<dbReference type="SFLD" id="SFLDF00027">
    <property type="entry name" value="p-type_atpase"/>
    <property type="match status" value="1"/>
</dbReference>
<dbReference type="GO" id="GO:0005524">
    <property type="term" value="F:ATP binding"/>
    <property type="evidence" value="ECO:0007669"/>
    <property type="project" value="InterPro"/>
</dbReference>
<dbReference type="Pfam" id="PF00702">
    <property type="entry name" value="Hydrolase"/>
    <property type="match status" value="1"/>
</dbReference>
<dbReference type="InterPro" id="IPR059000">
    <property type="entry name" value="ATPase_P-type_domA"/>
</dbReference>
<accession>A0A1M4VYG6</accession>
<dbReference type="InterPro" id="IPR023214">
    <property type="entry name" value="HAD_sf"/>
</dbReference>
<evidence type="ECO:0000313" key="8">
    <source>
        <dbReference type="EMBL" id="SHE74051.1"/>
    </source>
</evidence>
<evidence type="ECO:0000256" key="2">
    <source>
        <dbReference type="ARBA" id="ARBA00022692"/>
    </source>
</evidence>
<dbReference type="STRING" id="1533.SAMN05443638_10986"/>
<dbReference type="EMBL" id="FQVM01000009">
    <property type="protein sequence ID" value="SHE74051.1"/>
    <property type="molecule type" value="Genomic_DNA"/>
</dbReference>
<dbReference type="InterPro" id="IPR018303">
    <property type="entry name" value="ATPase_P-typ_P_site"/>
</dbReference>
<protein>
    <submittedName>
        <fullName evidence="8">Cation-transporting ATPase E</fullName>
    </submittedName>
</protein>
<keyword evidence="2 6" id="KW-0812">Transmembrane</keyword>
<dbReference type="Gene3D" id="3.40.1110.10">
    <property type="entry name" value="Calcium-transporting ATPase, cytoplasmic domain N"/>
    <property type="match status" value="1"/>
</dbReference>
<dbReference type="RefSeq" id="WP_072895153.1">
    <property type="nucleotide sequence ID" value="NZ_FQVM01000009.1"/>
</dbReference>
<name>A0A1M4VYG6_9CLOT</name>
<dbReference type="Pfam" id="PF00122">
    <property type="entry name" value="E1-E2_ATPase"/>
    <property type="match status" value="1"/>
</dbReference>
<evidence type="ECO:0000256" key="1">
    <source>
        <dbReference type="ARBA" id="ARBA00004141"/>
    </source>
</evidence>
<gene>
    <name evidence="8" type="ORF">SAMN05443638_10986</name>
</gene>
<feature type="transmembrane region" description="Helical" evidence="6">
    <location>
        <begin position="601"/>
        <end position="623"/>
    </location>
</feature>
<sequence>MERNELDNTRNEKILGLTEEQVKERVKKGEINVIPDAPSRTLGQIIRANLFNRFNAINLGLAVAVILAGSPKNALFAFVILINTCIGIFQELKAKATIEKLSILSSSKVTVIRDGKEKEVSIEDVVLNDVIVLETGNQIIADGEVIGDDEFDVDESLLTGESDAVHKKRGDNLLSGSFIIAGRGYFTVTKVGKDTYAAKLSEEAKKFKKVNSELQSSIDKILKYIMWIIVPVSILLIFTQIYFSGKSWQQAALGAVAGIVGMVPEGLVLLTSLTFVAGVIRLSKWNTLVQELPATEILARVDVLCLDKTGTLTEGVLKVVDTIPLNNNNLEDVEIKISNVVKASEGNNSTDKALKDRFKSHNDFEVLEKIPFSSARKWNAVSFKKEGSFYLGAPEMVLKNRYEEIRDLVEDAASKGKRVLVFAHDNSQSLSEKAPEDLEPLAIILIQDTIRKEAAQTLAYFKKQDVNIKIISGDNPITVSAIAKESGVQNADKCIDARTLPEDREQLREILEKNTVFGRVNPHQKKEFVKALQSQGHTVAMTGDGVNDVLALKESDCGIAMATGSDATKAVAQLVLLDSNFSALPEVVAEGRRMINNIERVAVMFLSKTVYSVMLSIIFIFLLMPFPLLPIQLSLIGSIAIGIPSFFLALVPNTGIVKLGFLKRVFVERSIPNGIIMCLSTTTIFVLGITNGLPLGQCRTLAVIVLGGISLVLLFTIAKPFDTFKFLLVVCMFALFSLAFMFGIGRMIFNLENISLFYLLVSGGFIAASLPIANLLKKVVIKISNNLEKKTSAKIEIND</sequence>
<dbReference type="SUPFAM" id="SSF81665">
    <property type="entry name" value="Calcium ATPase, transmembrane domain M"/>
    <property type="match status" value="1"/>
</dbReference>
<dbReference type="SUPFAM" id="SSF81660">
    <property type="entry name" value="Metal cation-transporting ATPase, ATP-binding domain N"/>
    <property type="match status" value="1"/>
</dbReference>
<reference evidence="8 9" key="1">
    <citation type="submission" date="2016-11" db="EMBL/GenBank/DDBJ databases">
        <authorList>
            <person name="Jaros S."/>
            <person name="Januszkiewicz K."/>
            <person name="Wedrychowicz H."/>
        </authorList>
    </citation>
    <scope>NUCLEOTIDE SEQUENCE [LARGE SCALE GENOMIC DNA]</scope>
    <source>
        <strain evidence="8 9">DSM 2631</strain>
    </source>
</reference>
<feature type="transmembrane region" description="Helical" evidence="6">
    <location>
        <begin position="74"/>
        <end position="92"/>
    </location>
</feature>
<evidence type="ECO:0000259" key="7">
    <source>
        <dbReference type="Pfam" id="PF00122"/>
    </source>
</evidence>
<evidence type="ECO:0000256" key="6">
    <source>
        <dbReference type="SAM" id="Phobius"/>
    </source>
</evidence>
<keyword evidence="9" id="KW-1185">Reference proteome</keyword>
<dbReference type="Gene3D" id="2.70.150.10">
    <property type="entry name" value="Calcium-transporting ATPase, cytoplasmic transduction domain A"/>
    <property type="match status" value="1"/>
</dbReference>
<proteinExistence type="predicted"/>
<dbReference type="InterPro" id="IPR008250">
    <property type="entry name" value="ATPase_P-typ_transduc_dom_A_sf"/>
</dbReference>
<keyword evidence="4 6" id="KW-1133">Transmembrane helix</keyword>
<comment type="subcellular location">
    <subcellularLocation>
        <location evidence="1">Membrane</location>
        <topology evidence="1">Multi-pass membrane protein</topology>
    </subcellularLocation>
</comment>
<dbReference type="NCBIfam" id="TIGR01494">
    <property type="entry name" value="ATPase_P-type"/>
    <property type="match status" value="2"/>
</dbReference>
<feature type="transmembrane region" description="Helical" evidence="6">
    <location>
        <begin position="701"/>
        <end position="719"/>
    </location>
</feature>
<feature type="transmembrane region" description="Helical" evidence="6">
    <location>
        <begin position="224"/>
        <end position="243"/>
    </location>
</feature>
<feature type="transmembrane region" description="Helical" evidence="6">
    <location>
        <begin position="629"/>
        <end position="651"/>
    </location>
</feature>
<dbReference type="SUPFAM" id="SSF81653">
    <property type="entry name" value="Calcium ATPase, transduction domain A"/>
    <property type="match status" value="1"/>
</dbReference>
<organism evidence="8 9">
    <name type="scientific">Clostridium fallax</name>
    <dbReference type="NCBI Taxonomy" id="1533"/>
    <lineage>
        <taxon>Bacteria</taxon>
        <taxon>Bacillati</taxon>
        <taxon>Bacillota</taxon>
        <taxon>Clostridia</taxon>
        <taxon>Eubacteriales</taxon>
        <taxon>Clostridiaceae</taxon>
        <taxon>Clostridium</taxon>
    </lineage>
</organism>
<dbReference type="PANTHER" id="PTHR42861">
    <property type="entry name" value="CALCIUM-TRANSPORTING ATPASE"/>
    <property type="match status" value="1"/>
</dbReference>
<dbReference type="GO" id="GO:0016020">
    <property type="term" value="C:membrane"/>
    <property type="evidence" value="ECO:0007669"/>
    <property type="project" value="UniProtKB-SubCell"/>
</dbReference>
<evidence type="ECO:0000256" key="5">
    <source>
        <dbReference type="ARBA" id="ARBA00023136"/>
    </source>
</evidence>
<dbReference type="PRINTS" id="PR00120">
    <property type="entry name" value="HATPASE"/>
</dbReference>
<evidence type="ECO:0000256" key="4">
    <source>
        <dbReference type="ARBA" id="ARBA00022989"/>
    </source>
</evidence>
<dbReference type="InterPro" id="IPR023299">
    <property type="entry name" value="ATPase_P-typ_cyto_dom_N"/>
</dbReference>
<dbReference type="InterPro" id="IPR001757">
    <property type="entry name" value="P_typ_ATPase"/>
</dbReference>
<feature type="transmembrane region" description="Helical" evidence="6">
    <location>
        <begin position="726"/>
        <end position="749"/>
    </location>
</feature>
<dbReference type="GO" id="GO:0016887">
    <property type="term" value="F:ATP hydrolysis activity"/>
    <property type="evidence" value="ECO:0007669"/>
    <property type="project" value="InterPro"/>
</dbReference>
<feature type="domain" description="P-type ATPase A" evidence="7">
    <location>
        <begin position="104"/>
        <end position="203"/>
    </location>
</feature>
<dbReference type="OrthoDB" id="9760364at2"/>
<dbReference type="PROSITE" id="PS00154">
    <property type="entry name" value="ATPASE_E1_E2"/>
    <property type="match status" value="1"/>
</dbReference>
<dbReference type="InterPro" id="IPR036412">
    <property type="entry name" value="HAD-like_sf"/>
</dbReference>
<dbReference type="Gene3D" id="3.40.50.1000">
    <property type="entry name" value="HAD superfamily/HAD-like"/>
    <property type="match status" value="1"/>
</dbReference>
<dbReference type="SFLD" id="SFLDG00002">
    <property type="entry name" value="C1.7:_P-type_atpase_like"/>
    <property type="match status" value="1"/>
</dbReference>
<keyword evidence="5 6" id="KW-0472">Membrane</keyword>
<feature type="transmembrane region" description="Helical" evidence="6">
    <location>
        <begin position="671"/>
        <end position="689"/>
    </location>
</feature>
<keyword evidence="3" id="KW-1278">Translocase</keyword>
<dbReference type="PRINTS" id="PR00119">
    <property type="entry name" value="CATATPASE"/>
</dbReference>
<dbReference type="InterPro" id="IPR023298">
    <property type="entry name" value="ATPase_P-typ_TM_dom_sf"/>
</dbReference>
<feature type="transmembrane region" description="Helical" evidence="6">
    <location>
        <begin position="755"/>
        <end position="776"/>
    </location>
</feature>
<dbReference type="CDD" id="cd02609">
    <property type="entry name" value="P-type_ATPase"/>
    <property type="match status" value="1"/>
</dbReference>
<evidence type="ECO:0000256" key="3">
    <source>
        <dbReference type="ARBA" id="ARBA00022967"/>
    </source>
</evidence>
<feature type="transmembrane region" description="Helical" evidence="6">
    <location>
        <begin position="255"/>
        <end position="280"/>
    </location>
</feature>
<dbReference type="SFLD" id="SFLDS00003">
    <property type="entry name" value="Haloacid_Dehalogenase"/>
    <property type="match status" value="1"/>
</dbReference>
<feature type="transmembrane region" description="Helical" evidence="6">
    <location>
        <begin position="50"/>
        <end position="68"/>
    </location>
</feature>
<dbReference type="Proteomes" id="UP000184035">
    <property type="component" value="Unassembled WGS sequence"/>
</dbReference>
<dbReference type="Gene3D" id="1.20.1110.10">
    <property type="entry name" value="Calcium-transporting ATPase, transmembrane domain"/>
    <property type="match status" value="1"/>
</dbReference>